<feature type="short sequence motif" description="'HIGH' region" evidence="11">
    <location>
        <begin position="43"/>
        <end position="53"/>
    </location>
</feature>
<comment type="similarity">
    <text evidence="11">Belongs to the class-I aminoacyl-tRNA synthetase family. ValS type 1 subfamily.</text>
</comment>
<dbReference type="PANTHER" id="PTHR11946">
    <property type="entry name" value="VALYL-TRNA SYNTHETASES"/>
    <property type="match status" value="1"/>
</dbReference>
<evidence type="ECO:0000256" key="6">
    <source>
        <dbReference type="ARBA" id="ARBA00022840"/>
    </source>
</evidence>
<accession>A0A4P6MSB0</accession>
<protein>
    <recommendedName>
        <fullName evidence="11">Valine--tRNA ligase</fullName>
        <ecNumber evidence="11">6.1.1.9</ecNumber>
    </recommendedName>
    <alternativeName>
        <fullName evidence="11">Valyl-tRNA synthetase</fullName>
        <shortName evidence="11">ValRS</shortName>
    </alternativeName>
</protein>
<comment type="catalytic activity">
    <reaction evidence="10 11">
        <text>tRNA(Val) + L-valine + ATP = L-valyl-tRNA(Val) + AMP + diphosphate</text>
        <dbReference type="Rhea" id="RHEA:10704"/>
        <dbReference type="Rhea" id="RHEA-COMP:9672"/>
        <dbReference type="Rhea" id="RHEA-COMP:9708"/>
        <dbReference type="ChEBI" id="CHEBI:30616"/>
        <dbReference type="ChEBI" id="CHEBI:33019"/>
        <dbReference type="ChEBI" id="CHEBI:57762"/>
        <dbReference type="ChEBI" id="CHEBI:78442"/>
        <dbReference type="ChEBI" id="CHEBI:78537"/>
        <dbReference type="ChEBI" id="CHEBI:456215"/>
        <dbReference type="EC" id="6.1.1.9"/>
    </reaction>
</comment>
<evidence type="ECO:0000259" key="12">
    <source>
        <dbReference type="Pfam" id="PF00133"/>
    </source>
</evidence>
<evidence type="ECO:0000313" key="16">
    <source>
        <dbReference type="Proteomes" id="UP000289326"/>
    </source>
</evidence>
<keyword evidence="5 11" id="KW-0547">Nucleotide-binding</keyword>
<dbReference type="SUPFAM" id="SSF50677">
    <property type="entry name" value="ValRS/IleRS/LeuRS editing domain"/>
    <property type="match status" value="1"/>
</dbReference>
<comment type="domain">
    <text evidence="11">The C-terminal coiled-coil domain is crucial for aminoacylation activity.</text>
</comment>
<keyword evidence="4 11" id="KW-0436">Ligase</keyword>
<dbReference type="PRINTS" id="PR00986">
    <property type="entry name" value="TRNASYNTHVAL"/>
</dbReference>
<name>A0A4P6MSB0_9BACT</name>
<dbReference type="InterPro" id="IPR013155">
    <property type="entry name" value="M/V/L/I-tRNA-synth_anticd-bd"/>
</dbReference>
<keyword evidence="6 11" id="KW-0067">ATP-binding</keyword>
<dbReference type="PANTHER" id="PTHR11946:SF93">
    <property type="entry name" value="VALINE--TRNA LIGASE, CHLOROPLASTIC_MITOCHONDRIAL 2"/>
    <property type="match status" value="1"/>
</dbReference>
<dbReference type="SUPFAM" id="SSF46589">
    <property type="entry name" value="tRNA-binding arm"/>
    <property type="match status" value="1"/>
</dbReference>
<evidence type="ECO:0000256" key="5">
    <source>
        <dbReference type="ARBA" id="ARBA00022741"/>
    </source>
</evidence>
<dbReference type="GO" id="GO:0005524">
    <property type="term" value="F:ATP binding"/>
    <property type="evidence" value="ECO:0007669"/>
    <property type="project" value="UniProtKB-UniRule"/>
</dbReference>
<dbReference type="InterPro" id="IPR010978">
    <property type="entry name" value="tRNA-bd_arm"/>
</dbReference>
<dbReference type="InterPro" id="IPR002303">
    <property type="entry name" value="Valyl-tRNA_ligase"/>
</dbReference>
<feature type="coiled-coil region" evidence="11">
    <location>
        <begin position="767"/>
        <end position="829"/>
    </location>
</feature>
<evidence type="ECO:0000259" key="14">
    <source>
        <dbReference type="Pfam" id="PF10458"/>
    </source>
</evidence>
<dbReference type="EC" id="6.1.1.9" evidence="11"/>
<dbReference type="AlphaFoldDB" id="A0A4P6MSB0"/>
<dbReference type="Gene3D" id="1.10.730.10">
    <property type="entry name" value="Isoleucyl-tRNA Synthetase, Domain 1"/>
    <property type="match status" value="1"/>
</dbReference>
<dbReference type="GO" id="GO:0005829">
    <property type="term" value="C:cytosol"/>
    <property type="evidence" value="ECO:0007669"/>
    <property type="project" value="TreeGrafter"/>
</dbReference>
<dbReference type="Pfam" id="PF00133">
    <property type="entry name" value="tRNA-synt_1"/>
    <property type="match status" value="1"/>
</dbReference>
<comment type="subcellular location">
    <subcellularLocation>
        <location evidence="1 11">Cytoplasm</location>
    </subcellularLocation>
</comment>
<evidence type="ECO:0000256" key="7">
    <source>
        <dbReference type="ARBA" id="ARBA00022917"/>
    </source>
</evidence>
<feature type="domain" description="Methionyl/Valyl/Leucyl/Isoleucyl-tRNA synthetase anticodon-binding" evidence="13">
    <location>
        <begin position="592"/>
        <end position="720"/>
    </location>
</feature>
<dbReference type="InterPro" id="IPR001412">
    <property type="entry name" value="aa-tRNA-synth_I_CS"/>
</dbReference>
<dbReference type="RefSeq" id="WP_130429331.1">
    <property type="nucleotide sequence ID" value="NZ_CP034841.1"/>
</dbReference>
<evidence type="ECO:0000256" key="1">
    <source>
        <dbReference type="ARBA" id="ARBA00004496"/>
    </source>
</evidence>
<feature type="domain" description="Aminoacyl-tRNA synthetase class Ia" evidence="12">
    <location>
        <begin position="16"/>
        <end position="425"/>
    </location>
</feature>
<comment type="subunit">
    <text evidence="2 11">Monomer.</text>
</comment>
<evidence type="ECO:0000256" key="11">
    <source>
        <dbReference type="HAMAP-Rule" id="MF_02004"/>
    </source>
</evidence>
<dbReference type="HAMAP" id="MF_02004">
    <property type="entry name" value="Val_tRNA_synth_type1"/>
    <property type="match status" value="1"/>
</dbReference>
<keyword evidence="3 11" id="KW-0963">Cytoplasm</keyword>
<dbReference type="Gene3D" id="1.10.287.380">
    <property type="entry name" value="Valyl-tRNA synthetase, C-terminal domain"/>
    <property type="match status" value="1"/>
</dbReference>
<dbReference type="Gene3D" id="3.40.50.620">
    <property type="entry name" value="HUPs"/>
    <property type="match status" value="2"/>
</dbReference>
<feature type="binding site" evidence="11">
    <location>
        <position position="519"/>
    </location>
    <ligand>
        <name>ATP</name>
        <dbReference type="ChEBI" id="CHEBI:30616"/>
    </ligand>
</feature>
<feature type="domain" description="Valyl-tRNA synthetase tRNA-binding arm" evidence="14">
    <location>
        <begin position="780"/>
        <end position="831"/>
    </location>
</feature>
<evidence type="ECO:0000256" key="10">
    <source>
        <dbReference type="ARBA" id="ARBA00047552"/>
    </source>
</evidence>
<dbReference type="GO" id="GO:0006438">
    <property type="term" value="P:valyl-tRNA aminoacylation"/>
    <property type="evidence" value="ECO:0007669"/>
    <property type="project" value="UniProtKB-UniRule"/>
</dbReference>
<dbReference type="PROSITE" id="PS00178">
    <property type="entry name" value="AA_TRNA_LIGASE_I"/>
    <property type="match status" value="1"/>
</dbReference>
<keyword evidence="8 11" id="KW-0175">Coiled coil</keyword>
<dbReference type="Pfam" id="PF10458">
    <property type="entry name" value="Val_tRNA-synt_C"/>
    <property type="match status" value="1"/>
</dbReference>
<keyword evidence="7 11" id="KW-0648">Protein biosynthesis</keyword>
<evidence type="ECO:0000256" key="9">
    <source>
        <dbReference type="ARBA" id="ARBA00023146"/>
    </source>
</evidence>
<evidence type="ECO:0000256" key="8">
    <source>
        <dbReference type="ARBA" id="ARBA00023054"/>
    </source>
</evidence>
<dbReference type="NCBIfam" id="TIGR00422">
    <property type="entry name" value="valS"/>
    <property type="match status" value="1"/>
</dbReference>
<evidence type="ECO:0000256" key="2">
    <source>
        <dbReference type="ARBA" id="ARBA00011245"/>
    </source>
</evidence>
<dbReference type="CDD" id="cd00817">
    <property type="entry name" value="ValRS_core"/>
    <property type="match status" value="1"/>
</dbReference>
<keyword evidence="9 11" id="KW-0030">Aminoacyl-tRNA synthetase</keyword>
<gene>
    <name evidence="11" type="primary">valS</name>
    <name evidence="15" type="ORF">EG856_01265</name>
</gene>
<dbReference type="InterPro" id="IPR002300">
    <property type="entry name" value="aa-tRNA-synth_Ia"/>
</dbReference>
<feature type="short sequence motif" description="'KMSKS' region" evidence="11">
    <location>
        <begin position="516"/>
        <end position="520"/>
    </location>
</feature>
<dbReference type="InterPro" id="IPR009008">
    <property type="entry name" value="Val/Leu/Ile-tRNA-synth_edit"/>
</dbReference>
<evidence type="ECO:0000259" key="13">
    <source>
        <dbReference type="Pfam" id="PF08264"/>
    </source>
</evidence>
<dbReference type="EMBL" id="CP034841">
    <property type="protein sequence ID" value="QBF34554.1"/>
    <property type="molecule type" value="Genomic_DNA"/>
</dbReference>
<dbReference type="SUPFAM" id="SSF52374">
    <property type="entry name" value="Nucleotidylyl transferase"/>
    <property type="match status" value="1"/>
</dbReference>
<dbReference type="InterPro" id="IPR014729">
    <property type="entry name" value="Rossmann-like_a/b/a_fold"/>
</dbReference>
<dbReference type="NCBIfam" id="NF004349">
    <property type="entry name" value="PRK05729.1"/>
    <property type="match status" value="1"/>
</dbReference>
<dbReference type="GO" id="GO:0002161">
    <property type="term" value="F:aminoacyl-tRNA deacylase activity"/>
    <property type="evidence" value="ECO:0007669"/>
    <property type="project" value="InterPro"/>
</dbReference>
<evidence type="ECO:0000313" key="15">
    <source>
        <dbReference type="EMBL" id="QBF34554.1"/>
    </source>
</evidence>
<sequence length="834" mass="97788">MQLDKLYQPNKFESKISKKWKLKKFFSEHDQTKKPFTILLPPPNITGKLHLGHALNTSIQDAIIRYKKLKGFDVFYIAGMDHAGIATQSKVESNIYNLTGKTKHDFGREEFIKKIWEWKDEYSASIRQQWEVLGLGLDYERERFTLDEESNQAVNRAFIEFYKRGLIYRGTKAINWDPKLKTAISNIEVIAKPTEQNMLYIKYQIANSNEYLTIATVRPETMLSDVAVIYNPNDSRYNSMQNISLIHPLTKQNIPFIPDEYTEIDFGSGLMKLSAHAEVDIDLIKKHNLKINETIDQNGFINAPNSQFHKMERFQARKAIEKYLIENNLIVKIEKTISNVGYSERSGEPVEILVMPQWFVKMEQLNHTILDHLNTTQAIKFFPKRFKQTLKKWMQNAHDWTISRQLWWGHRIPAWYKDNQIKVQVNSPGEQWIQDNDVLDTWFSSGLAPFSFLGWPSENSNQVLNRYFPTSLLVTGYDIIFFWVARMYFFSLSFQNNKPFSQLLLTGLVRDEQGRKFSKSLGNGIDPIEVINQYGADALRWFLTTNTTPGLDIRYSEDKMRSAWGLCNKIWNIARYIQNLPDDTTKSNTAADNWIHNRMVKMNKKIDNAFKNYDLTVVGYELNKFIYNDFSSWYVELLKIMPNKNAALNNFKKLLIILHPLLPFISDYLYKTLFDEEILNSRPLRLRMIKQQNIIDVENIIKIVSILRKYREDNQISKKNVLFYDVNITKNQFNIDAIAKLANAQIKINNDTVYVDGDIVVNIEQSIEQKNEYINSIKSKIGELENEIERAQKMLNNPNFIAKAPSNKIELEQQKLQKYTKELEQYKEELKWKS</sequence>
<comment type="domain">
    <text evidence="11">ValRS has two distinct active sites: one for aminoacylation and one for editing. The misactivated threonine is translocated from the active site to the editing site.</text>
</comment>
<organism evidence="15 16">
    <name type="scientific">Mycoplasmopsis phocirhinis</name>
    <dbReference type="NCBI Taxonomy" id="142650"/>
    <lineage>
        <taxon>Bacteria</taxon>
        <taxon>Bacillati</taxon>
        <taxon>Mycoplasmatota</taxon>
        <taxon>Mycoplasmoidales</taxon>
        <taxon>Metamycoplasmataceae</taxon>
        <taxon>Mycoplasmopsis</taxon>
    </lineage>
</organism>
<dbReference type="Pfam" id="PF08264">
    <property type="entry name" value="Anticodon_1"/>
    <property type="match status" value="1"/>
</dbReference>
<dbReference type="InterPro" id="IPR009080">
    <property type="entry name" value="tRNAsynth_Ia_anticodon-bd"/>
</dbReference>
<keyword evidence="16" id="KW-1185">Reference proteome</keyword>
<dbReference type="Proteomes" id="UP000289326">
    <property type="component" value="Chromosome"/>
</dbReference>
<dbReference type="GO" id="GO:0004832">
    <property type="term" value="F:valine-tRNA ligase activity"/>
    <property type="evidence" value="ECO:0007669"/>
    <property type="project" value="UniProtKB-UniRule"/>
</dbReference>
<proteinExistence type="inferred from homology"/>
<dbReference type="KEGG" id="mphi:EG856_01265"/>
<dbReference type="SUPFAM" id="SSF47323">
    <property type="entry name" value="Anticodon-binding domain of a subclass of class I aminoacyl-tRNA synthetases"/>
    <property type="match status" value="1"/>
</dbReference>
<comment type="function">
    <text evidence="11">Catalyzes the attachment of valine to tRNA(Val). As ValRS can inadvertently accommodate and process structurally similar amino acids such as threonine, to avoid such errors, it has a 'posttransfer' editing activity that hydrolyzes mischarged Thr-tRNA(Val) in a tRNA-dependent manner.</text>
</comment>
<evidence type="ECO:0000256" key="4">
    <source>
        <dbReference type="ARBA" id="ARBA00022598"/>
    </source>
</evidence>
<evidence type="ECO:0000256" key="3">
    <source>
        <dbReference type="ARBA" id="ARBA00022490"/>
    </source>
</evidence>
<dbReference type="OrthoDB" id="9810365at2"/>
<dbReference type="FunFam" id="3.40.50.620:FF:000032">
    <property type="entry name" value="Valine--tRNA ligase"/>
    <property type="match status" value="1"/>
</dbReference>
<reference evidence="15 16" key="1">
    <citation type="submission" date="2019-01" db="EMBL/GenBank/DDBJ databases">
        <title>Complete sequence and annotation of the Mycoplasma phocirhinis strain 852T genome.</title>
        <authorList>
            <person name="Frasca S.Jr."/>
            <person name="Kutish G.F."/>
            <person name="Castellanos Gell J."/>
            <person name="Michaels D.L."/>
            <person name="Brown D.R."/>
        </authorList>
    </citation>
    <scope>NUCLEOTIDE SEQUENCE [LARGE SCALE GENOMIC DNA]</scope>
    <source>
        <strain evidence="15 16">852</strain>
    </source>
</reference>
<dbReference type="InterPro" id="IPR037118">
    <property type="entry name" value="Val-tRNA_synth_C_sf"/>
</dbReference>
<dbReference type="InterPro" id="IPR019499">
    <property type="entry name" value="Val-tRNA_synth_tRNA-bd"/>
</dbReference>